<dbReference type="EMBL" id="WWEO01000044">
    <property type="protein sequence ID" value="NCD70978.1"/>
    <property type="molecule type" value="Genomic_DNA"/>
</dbReference>
<comment type="caution">
    <text evidence="4">The sequence shown here is derived from an EMBL/GenBank/DDBJ whole genome shotgun (WGS) entry which is preliminary data.</text>
</comment>
<feature type="chain" id="PRO_5038122481" evidence="2">
    <location>
        <begin position="21"/>
        <end position="1192"/>
    </location>
</feature>
<dbReference type="Proteomes" id="UP000638732">
    <property type="component" value="Unassembled WGS sequence"/>
</dbReference>
<protein>
    <submittedName>
        <fullName evidence="4">RNA-binding protein</fullName>
    </submittedName>
</protein>
<evidence type="ECO:0000256" key="2">
    <source>
        <dbReference type="SAM" id="SignalP"/>
    </source>
</evidence>
<dbReference type="RefSeq" id="WP_166586959.1">
    <property type="nucleotide sequence ID" value="NZ_WWEO01000044.1"/>
</dbReference>
<proteinExistence type="predicted"/>
<feature type="signal peptide" evidence="2">
    <location>
        <begin position="1"/>
        <end position="20"/>
    </location>
</feature>
<feature type="domain" description="ASPIC/UnbV" evidence="3">
    <location>
        <begin position="534"/>
        <end position="601"/>
    </location>
</feature>
<dbReference type="Pfam" id="PF13517">
    <property type="entry name" value="FG-GAP_3"/>
    <property type="match status" value="4"/>
</dbReference>
<dbReference type="PROSITE" id="PS51257">
    <property type="entry name" value="PROKAR_LIPOPROTEIN"/>
    <property type="match status" value="1"/>
</dbReference>
<reference evidence="4" key="2">
    <citation type="submission" date="2020-10" db="EMBL/GenBank/DDBJ databases">
        <title>Mucilaginibacter sp. nov., isolated from soil.</title>
        <authorList>
            <person name="Jeon C.O."/>
        </authorList>
    </citation>
    <scope>NUCLEOTIDE SEQUENCE</scope>
    <source>
        <strain evidence="4">R11</strain>
    </source>
</reference>
<dbReference type="InterPro" id="IPR028994">
    <property type="entry name" value="Integrin_alpha_N"/>
</dbReference>
<dbReference type="AlphaFoldDB" id="A0A965ZIY7"/>
<dbReference type="Gene3D" id="2.130.10.130">
    <property type="entry name" value="Integrin alpha, N-terminal"/>
    <property type="match status" value="3"/>
</dbReference>
<dbReference type="InterPro" id="IPR027039">
    <property type="entry name" value="Crtac1"/>
</dbReference>
<evidence type="ECO:0000313" key="4">
    <source>
        <dbReference type="EMBL" id="NCD70978.1"/>
    </source>
</evidence>
<evidence type="ECO:0000313" key="5">
    <source>
        <dbReference type="Proteomes" id="UP000638732"/>
    </source>
</evidence>
<dbReference type="PANTHER" id="PTHR16026">
    <property type="entry name" value="CARTILAGE ACIDIC PROTEIN 1"/>
    <property type="match status" value="1"/>
</dbReference>
<dbReference type="PANTHER" id="PTHR16026:SF0">
    <property type="entry name" value="CARTILAGE ACIDIC PROTEIN 1"/>
    <property type="match status" value="1"/>
</dbReference>
<organism evidence="4 5">
    <name type="scientific">Mucilaginibacter agri</name>
    <dbReference type="NCBI Taxonomy" id="2695265"/>
    <lineage>
        <taxon>Bacteria</taxon>
        <taxon>Pseudomonadati</taxon>
        <taxon>Bacteroidota</taxon>
        <taxon>Sphingobacteriia</taxon>
        <taxon>Sphingobacteriales</taxon>
        <taxon>Sphingobacteriaceae</taxon>
        <taxon>Mucilaginibacter</taxon>
    </lineage>
</organism>
<dbReference type="InterPro" id="IPR013517">
    <property type="entry name" value="FG-GAP"/>
</dbReference>
<dbReference type="Pfam" id="PF07593">
    <property type="entry name" value="UnbV_ASPIC"/>
    <property type="match status" value="1"/>
</dbReference>
<gene>
    <name evidence="4" type="ORF">GSY63_16555</name>
</gene>
<keyword evidence="1 2" id="KW-0732">Signal</keyword>
<dbReference type="SUPFAM" id="SSF69318">
    <property type="entry name" value="Integrin alpha N-terminal domain"/>
    <property type="match status" value="3"/>
</dbReference>
<sequence>MNKCYLVALLLLGSVLTSCKKHTLFEQVSSSHSGVHFTNRIIETDTINPLDAVNIYNGGGVGIGDFNNDGLQDIYFSGNMVSNKLYLNKGDFKFDDITDVAGVSGMGRWGRGVAVVDINNDGLMDIYVCNTLYTDSTKRINILYINQGIDKDGVPHFKDMAKAYGLDINEQSTMASFFDYDNDGDLDMYLTVNSASASYNPNLFGPAESRTAARSQGRLYRNDWDENLHHPVFHDVSQQAGITLDGYGHAATTVDINGDGWKDIYVSNDFASNNILYINNHDGTFTNRSKEYFKHTSYNAMGQDIVDINNDGLPDVVELDMNPEDNYRKKMMLGANSYQTFQNFDFYGYQYQYVRNTLQINQGPRLGQQSEIGSPVFSEIGFLSGMSQTDWSWTPLVVDFNNDSYRDLIVTNGFPKDVSDHDFMTYRSQAYAITSKKKVLDQIPEVKLHNYAFQNGGNLQFQDVSKDWGLELPTFSNGAAYADLDNDGAMDMIVNNINDEALIYRNTSRDDKKVADNVRYLQVAFKGDKNNKQGLGALAAIYYDHGKQQVYENDPYRGYLSSVQIMAHFGLGKVKELDSLVVKWPDGKKQTMSHVKADQKIVVDIVNAKDTYRSVQPKVDTKSLFSEVSDSVGIHYISKDGNFIDFNIQKLLPHKLSEYTPALASGDIDGNGLDDIIIGGDANNQAQIFFQQTNGKFKQRDLLPNKKADNSVFTDAGILLFDADGNGSLDLYMASGGYDAQANNPGYQDKLYLNDGKGNFTLAPADAIPGNLTSKLCVRACDYNKDGKPDLFISGRVQPWNYPQPVSSFILRNDTENGHVKFTDVTAQVAPALKNAGMVCDALFTDFDGDGWPDLIMAGEWMPVTFLKNEHGKFVNVTAKSGIADKLGWWNSLVAGDFRHTGRADYIVGNLGENSLFKASDQYPVYITAKDFDKNGSYAAIPSIYLPDQNGDKKEFPVPGRDDILKQMISLKKKFVNYKSYATATMDEVLSPEQRKGALRLKANLLKSCFLRNDGNGKFALIPLPIEAQVSVLNGMETGDFDGDGNLDVVINGNDYGTDVSVGRYDALNGLMLKGDGKGGFKPLSILQSGIYIPGNGKALVKLRDRNGNVLLAASQNKDFLKVFKLNNAAKTIPVKPTDVYALITYKNGKTSKQEFGYGSSFLSQSARFMRLDDSMQSVTVFDNLGNKRIVK</sequence>
<reference evidence="4" key="1">
    <citation type="submission" date="2020-01" db="EMBL/GenBank/DDBJ databases">
        <authorList>
            <person name="Seo Y.L."/>
        </authorList>
    </citation>
    <scope>NUCLEOTIDE SEQUENCE</scope>
    <source>
        <strain evidence="4">R11</strain>
    </source>
</reference>
<name>A0A965ZIY7_9SPHI</name>
<accession>A0A965ZIY7</accession>
<evidence type="ECO:0000259" key="3">
    <source>
        <dbReference type="Pfam" id="PF07593"/>
    </source>
</evidence>
<dbReference type="InterPro" id="IPR011519">
    <property type="entry name" value="UnbV_ASPIC"/>
</dbReference>
<keyword evidence="5" id="KW-1185">Reference proteome</keyword>
<evidence type="ECO:0000256" key="1">
    <source>
        <dbReference type="ARBA" id="ARBA00022729"/>
    </source>
</evidence>